<dbReference type="InterPro" id="IPR058245">
    <property type="entry name" value="NreC/VraR/RcsB-like_REC"/>
</dbReference>
<keyword evidence="7" id="KW-1185">Reference proteome</keyword>
<evidence type="ECO:0000313" key="7">
    <source>
        <dbReference type="Proteomes" id="UP000461730"/>
    </source>
</evidence>
<evidence type="ECO:0000259" key="4">
    <source>
        <dbReference type="PROSITE" id="PS50043"/>
    </source>
</evidence>
<dbReference type="Pfam" id="PF00072">
    <property type="entry name" value="Response_reg"/>
    <property type="match status" value="1"/>
</dbReference>
<evidence type="ECO:0000313" key="6">
    <source>
        <dbReference type="EMBL" id="MVT11740.1"/>
    </source>
</evidence>
<dbReference type="PRINTS" id="PR00038">
    <property type="entry name" value="HTHLUXR"/>
</dbReference>
<dbReference type="GO" id="GO:0000160">
    <property type="term" value="P:phosphorelay signal transduction system"/>
    <property type="evidence" value="ECO:0007669"/>
    <property type="project" value="InterPro"/>
</dbReference>
<dbReference type="PROSITE" id="PS50110">
    <property type="entry name" value="RESPONSE_REGULATORY"/>
    <property type="match status" value="1"/>
</dbReference>
<dbReference type="GO" id="GO:0006355">
    <property type="term" value="P:regulation of DNA-templated transcription"/>
    <property type="evidence" value="ECO:0007669"/>
    <property type="project" value="InterPro"/>
</dbReference>
<reference evidence="6 7" key="1">
    <citation type="submission" date="2019-12" db="EMBL/GenBank/DDBJ databases">
        <title>Chitinophaga sp. strain ysch24 (GDMCC 1.1355), whole genome shotgun sequence.</title>
        <authorList>
            <person name="Zhang X."/>
        </authorList>
    </citation>
    <scope>NUCLEOTIDE SEQUENCE [LARGE SCALE GENOMIC DNA]</scope>
    <source>
        <strain evidence="7">ysch24</strain>
    </source>
</reference>
<dbReference type="PANTHER" id="PTHR43214:SF43">
    <property type="entry name" value="TWO-COMPONENT RESPONSE REGULATOR"/>
    <property type="match status" value="1"/>
</dbReference>
<protein>
    <submittedName>
        <fullName evidence="6">Response regulator</fullName>
    </submittedName>
</protein>
<dbReference type="AlphaFoldDB" id="A0A7K1UBU6"/>
<dbReference type="InterPro" id="IPR039420">
    <property type="entry name" value="WalR-like"/>
</dbReference>
<proteinExistence type="predicted"/>
<dbReference type="EMBL" id="WRXN01000015">
    <property type="protein sequence ID" value="MVT11740.1"/>
    <property type="molecule type" value="Genomic_DNA"/>
</dbReference>
<feature type="domain" description="Response regulatory" evidence="5">
    <location>
        <begin position="3"/>
        <end position="119"/>
    </location>
</feature>
<dbReference type="SUPFAM" id="SSF52172">
    <property type="entry name" value="CheY-like"/>
    <property type="match status" value="1"/>
</dbReference>
<feature type="modified residue" description="4-aspartylphosphate" evidence="3">
    <location>
        <position position="54"/>
    </location>
</feature>
<dbReference type="InterPro" id="IPR001789">
    <property type="entry name" value="Sig_transdc_resp-reg_receiver"/>
</dbReference>
<dbReference type="GO" id="GO:0003677">
    <property type="term" value="F:DNA binding"/>
    <property type="evidence" value="ECO:0007669"/>
    <property type="project" value="UniProtKB-KW"/>
</dbReference>
<evidence type="ECO:0000256" key="2">
    <source>
        <dbReference type="ARBA" id="ARBA00023125"/>
    </source>
</evidence>
<organism evidence="6 7">
    <name type="scientific">Chitinophaga tropicalis</name>
    <dbReference type="NCBI Taxonomy" id="2683588"/>
    <lineage>
        <taxon>Bacteria</taxon>
        <taxon>Pseudomonadati</taxon>
        <taxon>Bacteroidota</taxon>
        <taxon>Chitinophagia</taxon>
        <taxon>Chitinophagales</taxon>
        <taxon>Chitinophagaceae</taxon>
        <taxon>Chitinophaga</taxon>
    </lineage>
</organism>
<evidence type="ECO:0000259" key="5">
    <source>
        <dbReference type="PROSITE" id="PS50110"/>
    </source>
</evidence>
<keyword evidence="1 3" id="KW-0597">Phosphoprotein</keyword>
<comment type="caution">
    <text evidence="6">The sequence shown here is derived from an EMBL/GenBank/DDBJ whole genome shotgun (WGS) entry which is preliminary data.</text>
</comment>
<dbReference type="Pfam" id="PF00196">
    <property type="entry name" value="GerE"/>
    <property type="match status" value="1"/>
</dbReference>
<dbReference type="RefSeq" id="WP_157309159.1">
    <property type="nucleotide sequence ID" value="NZ_WRXN01000015.1"/>
</dbReference>
<dbReference type="SUPFAM" id="SSF46894">
    <property type="entry name" value="C-terminal effector domain of the bipartite response regulators"/>
    <property type="match status" value="1"/>
</dbReference>
<dbReference type="Proteomes" id="UP000461730">
    <property type="component" value="Unassembled WGS sequence"/>
</dbReference>
<dbReference type="CDD" id="cd06170">
    <property type="entry name" value="LuxR_C_like"/>
    <property type="match status" value="1"/>
</dbReference>
<gene>
    <name evidence="6" type="ORF">GO493_25980</name>
</gene>
<dbReference type="SMART" id="SM00448">
    <property type="entry name" value="REC"/>
    <property type="match status" value="1"/>
</dbReference>
<name>A0A7K1UBU6_9BACT</name>
<dbReference type="PROSITE" id="PS00622">
    <property type="entry name" value="HTH_LUXR_1"/>
    <property type="match status" value="1"/>
</dbReference>
<evidence type="ECO:0000256" key="3">
    <source>
        <dbReference type="PROSITE-ProRule" id="PRU00169"/>
    </source>
</evidence>
<accession>A0A7K1UBU6</accession>
<dbReference type="InterPro" id="IPR000792">
    <property type="entry name" value="Tscrpt_reg_LuxR_C"/>
</dbReference>
<dbReference type="PANTHER" id="PTHR43214">
    <property type="entry name" value="TWO-COMPONENT RESPONSE REGULATOR"/>
    <property type="match status" value="1"/>
</dbReference>
<dbReference type="InterPro" id="IPR016032">
    <property type="entry name" value="Sig_transdc_resp-reg_C-effctor"/>
</dbReference>
<dbReference type="InterPro" id="IPR011006">
    <property type="entry name" value="CheY-like_superfamily"/>
</dbReference>
<sequence length="207" mass="23104">MIKVIVVEDHPIMVEGLKNILLNDAGIEMKGDYGNGKSVLQALEKEQPDVILMDVNLPDISGVTLCMEIKKKYEDIRIIGLSIHDEQPVIHSMLQNGASGYVLKNALGTEIIRAIYAIMDGEEYLCSNTKEALKNADAELLKAIPRITRREKEILQLIGKGLTTMQIADQLFISTHTVESHRKNLMEKFGVNNTTTVVKLATEYKLL</sequence>
<evidence type="ECO:0000256" key="1">
    <source>
        <dbReference type="ARBA" id="ARBA00022553"/>
    </source>
</evidence>
<feature type="domain" description="HTH luxR-type" evidence="4">
    <location>
        <begin position="140"/>
        <end position="205"/>
    </location>
</feature>
<dbReference type="PROSITE" id="PS50043">
    <property type="entry name" value="HTH_LUXR_2"/>
    <property type="match status" value="1"/>
</dbReference>
<dbReference type="CDD" id="cd17535">
    <property type="entry name" value="REC_NarL-like"/>
    <property type="match status" value="1"/>
</dbReference>
<keyword evidence="2" id="KW-0238">DNA-binding</keyword>
<dbReference type="SMART" id="SM00421">
    <property type="entry name" value="HTH_LUXR"/>
    <property type="match status" value="1"/>
</dbReference>
<dbReference type="Gene3D" id="3.40.50.2300">
    <property type="match status" value="1"/>
</dbReference>